<dbReference type="InterPro" id="IPR016151">
    <property type="entry name" value="DNA_mismatch_repair_MutS_N"/>
</dbReference>
<proteinExistence type="inferred from homology"/>
<evidence type="ECO:0000313" key="14">
    <source>
        <dbReference type="EMBL" id="CEH15769.1"/>
    </source>
</evidence>
<dbReference type="InterPro" id="IPR007695">
    <property type="entry name" value="DNA_mismatch_repair_MutS-lik_N"/>
</dbReference>
<dbReference type="CDD" id="cd01168">
    <property type="entry name" value="adenosine_kinase"/>
    <property type="match status" value="1"/>
</dbReference>
<evidence type="ECO:0000256" key="3">
    <source>
        <dbReference type="ARBA" id="ARBA00010688"/>
    </source>
</evidence>
<dbReference type="GO" id="GO:0005634">
    <property type="term" value="C:nucleus"/>
    <property type="evidence" value="ECO:0007669"/>
    <property type="project" value="TreeGrafter"/>
</dbReference>
<comment type="pathway">
    <text evidence="2">Purine metabolism; AMP biosynthesis via salvage pathway; AMP from adenosine: step 1/1.</text>
</comment>
<dbReference type="Pfam" id="PF00294">
    <property type="entry name" value="PfkB"/>
    <property type="match status" value="1"/>
</dbReference>
<comment type="similarity">
    <text evidence="3">Belongs to the carbohydrate kinase PfkB family.</text>
</comment>
<dbReference type="GO" id="GO:0044209">
    <property type="term" value="P:AMP salvage"/>
    <property type="evidence" value="ECO:0007669"/>
    <property type="project" value="UniProtKB-UniPathway"/>
</dbReference>
<dbReference type="GO" id="GO:0006144">
    <property type="term" value="P:purine nucleobase metabolic process"/>
    <property type="evidence" value="ECO:0007669"/>
    <property type="project" value="TreeGrafter"/>
</dbReference>
<keyword evidence="15" id="KW-1185">Reference proteome</keyword>
<dbReference type="Pfam" id="PF01624">
    <property type="entry name" value="MutS_I"/>
    <property type="match status" value="1"/>
</dbReference>
<sequence length="849" mass="91546">MTAMIPVHRLHIHVRRLISAGYKVGVVRQTETRALKAASTNASAPFTRELTALYTASTWVDDLSSDASSSAAAIHEEHGFSNPAAPRSLLALVEKSEGGSGRDDRIAVGLIAVQAATGSVTQMLLTGTTLHNLEIFRNSDDGRDKGSLIWLLDRVSHEFEQVQDADELGIKSKLLAEAVAALPRARSAVKEATNAISLTAARADTKQDLFVDPERFPILQECKDLITSCDIELRSHLLEIRKETRMPRLEFVTVSNISNLLEIRVADAKKMPATWLRISATQKFVRFHTPQTIKLLKEKDRATETLEKEANAAYDTFVRELCARHYTELRNTISGLATLDACLSLANVAALPGYRRPVFHDGDGDVELKGFRHPMSEALAVLGDYVPNDVSLGDNSAMGILLTGSNMGGKSSTVRAIALVIIMAQIGSYVPADFAKLPLHDAVLTRMGASDELAKGRSTFMVEMAETKEIVSSATNRSLCILDELGRGTSTFDGTAVAYAVLHCAALAGLPSLLLVNAQQKADELERWTEAQVLKKYNLKSNDAILVEPQHESIYEYIVQNYKVQYVAGGAAQNTARAAQYILPEKSTAYLGAVGNDDLAQQLRAANDREGLRSAYQITPDHPTGSCAVVITGHDRSLVTRLGAAEKFDKAHLETPEVKQLTDNAKFFYMGGFFVTHGADVGLIVAKKAKEIGVPFSLNLSAPFIPQFFTQQLDSIIPYASLVIGNESEAVAYAEAHKLGTTDLSAIAEAIANSPSEISKPRTVVITHGSEPTVLVEGGNKPRTIPTKQIPASEIVDTNGAGDAFAGGVVGALILGKSIDEAVQIGQKLGGMCIGQDGPRLKFPKEQVV</sequence>
<dbReference type="SMART" id="SM00534">
    <property type="entry name" value="MUTSac"/>
    <property type="match status" value="1"/>
</dbReference>
<keyword evidence="8" id="KW-0227">DNA damage</keyword>
<evidence type="ECO:0000256" key="7">
    <source>
        <dbReference type="ARBA" id="ARBA00022741"/>
    </source>
</evidence>
<keyword evidence="11" id="KW-0238">DNA-binding</keyword>
<dbReference type="InterPro" id="IPR011611">
    <property type="entry name" value="PfkB_dom"/>
</dbReference>
<keyword evidence="7" id="KW-0547">Nucleotide-binding</keyword>
<evidence type="ECO:0000256" key="12">
    <source>
        <dbReference type="PIRSR" id="PIRSR601805-1"/>
    </source>
</evidence>
<dbReference type="InterPro" id="IPR036187">
    <property type="entry name" value="DNA_mismatch_repair_MutS_sf"/>
</dbReference>
<keyword evidence="10" id="KW-0067">ATP-binding</keyword>
<dbReference type="PROSITE" id="PS00486">
    <property type="entry name" value="DNA_MISMATCH_REPAIR_2"/>
    <property type="match status" value="1"/>
</dbReference>
<dbReference type="SUPFAM" id="SSF55271">
    <property type="entry name" value="DNA repair protein MutS, domain I"/>
    <property type="match status" value="1"/>
</dbReference>
<evidence type="ECO:0000256" key="5">
    <source>
        <dbReference type="ARBA" id="ARBA00022679"/>
    </source>
</evidence>
<dbReference type="InterPro" id="IPR029056">
    <property type="entry name" value="Ribokinase-like"/>
</dbReference>
<dbReference type="SUPFAM" id="SSF52540">
    <property type="entry name" value="P-loop containing nucleoside triphosphate hydrolases"/>
    <property type="match status" value="1"/>
</dbReference>
<dbReference type="Gene3D" id="3.40.1170.10">
    <property type="entry name" value="DNA repair protein MutS, domain I"/>
    <property type="match status" value="1"/>
</dbReference>
<evidence type="ECO:0000256" key="10">
    <source>
        <dbReference type="ARBA" id="ARBA00022840"/>
    </source>
</evidence>
<organism evidence="14 15">
    <name type="scientific">Ceraceosorus bombacis</name>
    <dbReference type="NCBI Taxonomy" id="401625"/>
    <lineage>
        <taxon>Eukaryota</taxon>
        <taxon>Fungi</taxon>
        <taxon>Dikarya</taxon>
        <taxon>Basidiomycota</taxon>
        <taxon>Ustilaginomycotina</taxon>
        <taxon>Exobasidiomycetes</taxon>
        <taxon>Ceraceosorales</taxon>
        <taxon>Ceraceosoraceae</taxon>
        <taxon>Ceraceosorus</taxon>
    </lineage>
</organism>
<feature type="active site" description="Proton acceptor" evidence="12">
    <location>
        <position position="803"/>
    </location>
</feature>
<accession>A0A0P1BJ26</accession>
<feature type="domain" description="DNA mismatch repair proteins mutS family" evidence="13">
    <location>
        <begin position="478"/>
        <end position="494"/>
    </location>
</feature>
<evidence type="ECO:0000256" key="9">
    <source>
        <dbReference type="ARBA" id="ARBA00022777"/>
    </source>
</evidence>
<evidence type="ECO:0000256" key="4">
    <source>
        <dbReference type="ARBA" id="ARBA00012119"/>
    </source>
</evidence>
<dbReference type="PROSITE" id="PS00584">
    <property type="entry name" value="PFKB_KINASES_2"/>
    <property type="match status" value="1"/>
</dbReference>
<dbReference type="Pfam" id="PF05190">
    <property type="entry name" value="MutS_IV"/>
    <property type="match status" value="1"/>
</dbReference>
<dbReference type="Proteomes" id="UP000054845">
    <property type="component" value="Unassembled WGS sequence"/>
</dbReference>
<evidence type="ECO:0000313" key="15">
    <source>
        <dbReference type="Proteomes" id="UP000054845"/>
    </source>
</evidence>
<dbReference type="SUPFAM" id="SSF53613">
    <property type="entry name" value="Ribokinase-like"/>
    <property type="match status" value="1"/>
</dbReference>
<dbReference type="PRINTS" id="PR00989">
    <property type="entry name" value="ADENOKINASE"/>
</dbReference>
<evidence type="ECO:0000259" key="13">
    <source>
        <dbReference type="PROSITE" id="PS00486"/>
    </source>
</evidence>
<evidence type="ECO:0000256" key="2">
    <source>
        <dbReference type="ARBA" id="ARBA00004801"/>
    </source>
</evidence>
<dbReference type="InterPro" id="IPR007696">
    <property type="entry name" value="DNA_mismatch_repair_MutS_core"/>
</dbReference>
<evidence type="ECO:0000256" key="1">
    <source>
        <dbReference type="ARBA" id="ARBA00001946"/>
    </source>
</evidence>
<name>A0A0P1BJ26_9BASI</name>
<dbReference type="PANTHER" id="PTHR45769">
    <property type="entry name" value="ADENOSINE KINASE"/>
    <property type="match status" value="1"/>
</dbReference>
<dbReference type="GO" id="GO:0005524">
    <property type="term" value="F:ATP binding"/>
    <property type="evidence" value="ECO:0007669"/>
    <property type="project" value="UniProtKB-KW"/>
</dbReference>
<keyword evidence="9 14" id="KW-0418">Kinase</keyword>
<dbReference type="PANTHER" id="PTHR45769:SF3">
    <property type="entry name" value="ADENOSINE KINASE"/>
    <property type="match status" value="1"/>
</dbReference>
<dbReference type="GO" id="GO:0030983">
    <property type="term" value="F:mismatched DNA binding"/>
    <property type="evidence" value="ECO:0007669"/>
    <property type="project" value="InterPro"/>
</dbReference>
<dbReference type="GO" id="GO:0004001">
    <property type="term" value="F:adenosine kinase activity"/>
    <property type="evidence" value="ECO:0007669"/>
    <property type="project" value="UniProtKB-EC"/>
</dbReference>
<dbReference type="InterPro" id="IPR000432">
    <property type="entry name" value="DNA_mismatch_repair_MutS_C"/>
</dbReference>
<dbReference type="GO" id="GO:0006298">
    <property type="term" value="P:mismatch repair"/>
    <property type="evidence" value="ECO:0007669"/>
    <property type="project" value="InterPro"/>
</dbReference>
<dbReference type="InterPro" id="IPR001805">
    <property type="entry name" value="Adenokinase"/>
</dbReference>
<dbReference type="GO" id="GO:0006166">
    <property type="term" value="P:purine ribonucleoside salvage"/>
    <property type="evidence" value="ECO:0007669"/>
    <property type="project" value="UniProtKB-KW"/>
</dbReference>
<dbReference type="Pfam" id="PF00488">
    <property type="entry name" value="MutS_V"/>
    <property type="match status" value="1"/>
</dbReference>
<evidence type="ECO:0000256" key="11">
    <source>
        <dbReference type="ARBA" id="ARBA00023125"/>
    </source>
</evidence>
<keyword evidence="6" id="KW-0660">Purine salvage</keyword>
<dbReference type="GO" id="GO:0005829">
    <property type="term" value="C:cytosol"/>
    <property type="evidence" value="ECO:0007669"/>
    <property type="project" value="TreeGrafter"/>
</dbReference>
<dbReference type="UniPathway" id="UPA00588">
    <property type="reaction ID" value="UER00659"/>
</dbReference>
<evidence type="ECO:0000256" key="6">
    <source>
        <dbReference type="ARBA" id="ARBA00022726"/>
    </source>
</evidence>
<dbReference type="InterPro" id="IPR002173">
    <property type="entry name" value="Carboh/pur_kinase_PfkB_CS"/>
</dbReference>
<evidence type="ECO:0000256" key="8">
    <source>
        <dbReference type="ARBA" id="ARBA00022763"/>
    </source>
</evidence>
<dbReference type="Gene3D" id="3.30.1110.10">
    <property type="match status" value="1"/>
</dbReference>
<reference evidence="14 15" key="1">
    <citation type="submission" date="2014-09" db="EMBL/GenBank/DDBJ databases">
        <authorList>
            <person name="Magalhaes I.L.F."/>
            <person name="Oliveira U."/>
            <person name="Santos F.R."/>
            <person name="Vidigal T.H.D.A."/>
            <person name="Brescovit A.D."/>
            <person name="Santos A.J."/>
        </authorList>
    </citation>
    <scope>NUCLEOTIDE SEQUENCE [LARGE SCALE GENOMIC DNA]</scope>
</reference>
<dbReference type="Gene3D" id="1.10.1420.10">
    <property type="match status" value="2"/>
</dbReference>
<dbReference type="OrthoDB" id="432447at2759"/>
<keyword evidence="5" id="KW-0808">Transferase</keyword>
<dbReference type="InterPro" id="IPR007861">
    <property type="entry name" value="DNA_mismatch_repair_MutS_clamp"/>
</dbReference>
<protein>
    <recommendedName>
        <fullName evidence="4">adenosine kinase</fullName>
        <ecNumber evidence="4">2.7.1.20</ecNumber>
    </recommendedName>
</protein>
<dbReference type="STRING" id="401625.A0A0P1BJ26"/>
<dbReference type="Gene3D" id="3.40.1190.20">
    <property type="match status" value="1"/>
</dbReference>
<dbReference type="AlphaFoldDB" id="A0A0P1BJ26"/>
<dbReference type="EMBL" id="CCYA01000272">
    <property type="protein sequence ID" value="CEH15769.1"/>
    <property type="molecule type" value="Genomic_DNA"/>
</dbReference>
<dbReference type="Gene3D" id="3.40.50.300">
    <property type="entry name" value="P-loop containing nucleotide triphosphate hydrolases"/>
    <property type="match status" value="1"/>
</dbReference>
<dbReference type="SMART" id="SM00533">
    <property type="entry name" value="MUTSd"/>
    <property type="match status" value="1"/>
</dbReference>
<dbReference type="SUPFAM" id="SSF48334">
    <property type="entry name" value="DNA repair protein MutS, domain III"/>
    <property type="match status" value="1"/>
</dbReference>
<comment type="cofactor">
    <cofactor evidence="1">
        <name>Mg(2+)</name>
        <dbReference type="ChEBI" id="CHEBI:18420"/>
    </cofactor>
</comment>
<dbReference type="InterPro" id="IPR027417">
    <property type="entry name" value="P-loop_NTPase"/>
</dbReference>
<dbReference type="EC" id="2.7.1.20" evidence="4"/>